<sequence>MSIPMITPYGMPVTDELPECRVDWRVDPRRAVVLIHDMQNYFVDFFAPGTSPRTDLVDNSDEVRRTAIDVGVPVVYTAQPGNMTREQRGLLLDVWGPGMGDEPQQRAIVGELTPRAEDTVLTKWRYSAFARSDLEGIMLRGGRDQLVICGVYAHVGCLMTACDAFTKDIQPFVVADAMADFSAEYHRMALEYMAERCARLLTTDELVRGLEKSDHGLGAAAR</sequence>
<keyword evidence="3" id="KW-0456">Lyase</keyword>
<dbReference type="GO" id="GO:0008908">
    <property type="term" value="F:isochorismatase activity"/>
    <property type="evidence" value="ECO:0007669"/>
    <property type="project" value="UniProtKB-EC"/>
</dbReference>
<dbReference type="Proteomes" id="UP001180845">
    <property type="component" value="Unassembled WGS sequence"/>
</dbReference>
<protein>
    <submittedName>
        <fullName evidence="3">Bifunctional isochorismate lyase/aryl carrier protein</fullName>
        <ecNumber evidence="3">3.3.2.1</ecNumber>
    </submittedName>
</protein>
<reference evidence="3" key="1">
    <citation type="submission" date="2023-07" db="EMBL/GenBank/DDBJ databases">
        <title>Sequencing the genomes of 1000 actinobacteria strains.</title>
        <authorList>
            <person name="Klenk H.-P."/>
        </authorList>
    </citation>
    <scope>NUCLEOTIDE SEQUENCE</scope>
    <source>
        <strain evidence="3">DSM 45977</strain>
    </source>
</reference>
<feature type="domain" description="Isochorismatase-like" evidence="2">
    <location>
        <begin position="32"/>
        <end position="205"/>
    </location>
</feature>
<dbReference type="PIRSF" id="PIRSF001111">
    <property type="entry name" value="Isochorismatase"/>
    <property type="match status" value="1"/>
</dbReference>
<name>A0AAE4CL65_9ACTN</name>
<evidence type="ECO:0000313" key="3">
    <source>
        <dbReference type="EMBL" id="MDR7301960.1"/>
    </source>
</evidence>
<evidence type="ECO:0000313" key="4">
    <source>
        <dbReference type="Proteomes" id="UP001180845"/>
    </source>
</evidence>
<organism evidence="3 4">
    <name type="scientific">Haloactinomyces albus</name>
    <dbReference type="NCBI Taxonomy" id="1352928"/>
    <lineage>
        <taxon>Bacteria</taxon>
        <taxon>Bacillati</taxon>
        <taxon>Actinomycetota</taxon>
        <taxon>Actinomycetes</taxon>
        <taxon>Actinopolysporales</taxon>
        <taxon>Actinopolysporaceae</taxon>
        <taxon>Haloactinomyces</taxon>
    </lineage>
</organism>
<dbReference type="InterPro" id="IPR000868">
    <property type="entry name" value="Isochorismatase-like_dom"/>
</dbReference>
<dbReference type="RefSeq" id="WP_310273059.1">
    <property type="nucleotide sequence ID" value="NZ_JAVDXW010000001.1"/>
</dbReference>
<dbReference type="SUPFAM" id="SSF52499">
    <property type="entry name" value="Isochorismatase-like hydrolases"/>
    <property type="match status" value="1"/>
</dbReference>
<dbReference type="InterPro" id="IPR016291">
    <property type="entry name" value="Isochorismatase"/>
</dbReference>
<gene>
    <name evidence="3" type="ORF">JOF55_002141</name>
</gene>
<keyword evidence="4" id="KW-1185">Reference proteome</keyword>
<dbReference type="AlphaFoldDB" id="A0AAE4CL65"/>
<dbReference type="EMBL" id="JAVDXW010000001">
    <property type="protein sequence ID" value="MDR7301960.1"/>
    <property type="molecule type" value="Genomic_DNA"/>
</dbReference>
<evidence type="ECO:0000259" key="2">
    <source>
        <dbReference type="Pfam" id="PF00857"/>
    </source>
</evidence>
<dbReference type="Pfam" id="PF00857">
    <property type="entry name" value="Isochorismatase"/>
    <property type="match status" value="1"/>
</dbReference>
<keyword evidence="1 3" id="KW-0378">Hydrolase</keyword>
<proteinExistence type="predicted"/>
<dbReference type="InterPro" id="IPR036380">
    <property type="entry name" value="Isochorismatase-like_sf"/>
</dbReference>
<dbReference type="EC" id="3.3.2.1" evidence="3"/>
<dbReference type="PANTHER" id="PTHR43540:SF3">
    <property type="entry name" value="ENTEROBACTIN SYNTHASE COMPONENT B"/>
    <property type="match status" value="1"/>
</dbReference>
<comment type="caution">
    <text evidence="3">The sequence shown here is derived from an EMBL/GenBank/DDBJ whole genome shotgun (WGS) entry which is preliminary data.</text>
</comment>
<dbReference type="GO" id="GO:0016829">
    <property type="term" value="F:lyase activity"/>
    <property type="evidence" value="ECO:0007669"/>
    <property type="project" value="UniProtKB-KW"/>
</dbReference>
<dbReference type="PANTHER" id="PTHR43540">
    <property type="entry name" value="PEROXYUREIDOACRYLATE/UREIDOACRYLATE AMIDOHYDROLASE-RELATED"/>
    <property type="match status" value="1"/>
</dbReference>
<evidence type="ECO:0000256" key="1">
    <source>
        <dbReference type="ARBA" id="ARBA00022801"/>
    </source>
</evidence>
<dbReference type="Gene3D" id="3.40.50.850">
    <property type="entry name" value="Isochorismatase-like"/>
    <property type="match status" value="1"/>
</dbReference>
<dbReference type="PRINTS" id="PR01398">
    <property type="entry name" value="ISCHRISMTASE"/>
</dbReference>
<dbReference type="InterPro" id="IPR050272">
    <property type="entry name" value="Isochorismatase-like_hydrls"/>
</dbReference>
<accession>A0AAE4CL65</accession>